<evidence type="ECO:0000256" key="1">
    <source>
        <dbReference type="ARBA" id="ARBA00022741"/>
    </source>
</evidence>
<evidence type="ECO:0000313" key="4">
    <source>
        <dbReference type="EMBL" id="MCP9199957.1"/>
    </source>
</evidence>
<proteinExistence type="inferred from homology"/>
<dbReference type="RefSeq" id="WP_241551768.1">
    <property type="nucleotide sequence ID" value="NZ_JANCNS010000002.1"/>
</dbReference>
<dbReference type="Proteomes" id="UP001155280">
    <property type="component" value="Unassembled WGS sequence"/>
</dbReference>
<keyword evidence="1" id="KW-0547">Nucleotide-binding</keyword>
<comment type="caution">
    <text evidence="4">The sequence shown here is derived from an EMBL/GenBank/DDBJ whole genome shotgun (WGS) entry which is preliminary data.</text>
</comment>
<dbReference type="Pfam" id="PF02597">
    <property type="entry name" value="ThiS"/>
    <property type="match status" value="1"/>
</dbReference>
<dbReference type="CDD" id="cd00754">
    <property type="entry name" value="Ubl_MoaD"/>
    <property type="match status" value="1"/>
</dbReference>
<evidence type="ECO:0000313" key="5">
    <source>
        <dbReference type="Proteomes" id="UP001155280"/>
    </source>
</evidence>
<gene>
    <name evidence="4" type="ORF">MKO06_08570</name>
</gene>
<dbReference type="SUPFAM" id="SSF54285">
    <property type="entry name" value="MoaD/ThiS"/>
    <property type="match status" value="1"/>
</dbReference>
<reference evidence="4" key="1">
    <citation type="submission" date="2022-07" db="EMBL/GenBank/DDBJ databases">
        <title>Gramela sediminis sp. nov., isolated from deep-sea sediment of the Indian Ocean.</title>
        <authorList>
            <person name="Shi H."/>
        </authorList>
    </citation>
    <scope>NUCLEOTIDE SEQUENCE</scope>
    <source>
        <strain evidence="4">GC03-9</strain>
    </source>
</reference>
<dbReference type="GO" id="GO:0000166">
    <property type="term" value="F:nucleotide binding"/>
    <property type="evidence" value="ECO:0007669"/>
    <property type="project" value="UniProtKB-KW"/>
</dbReference>
<dbReference type="EMBL" id="JANCNS010000002">
    <property type="protein sequence ID" value="MCP9199957.1"/>
    <property type="molecule type" value="Genomic_DNA"/>
</dbReference>
<dbReference type="AlphaFoldDB" id="A0A9X2IA06"/>
<sequence length="78" mass="8640">MKVNVKYFGQVAEAAGKTEEKLELEKGASLKEFKLKQIKQYQIPDPDSVQIAVNQDLVDDKELTEGDEIAFLPPFAGG</sequence>
<dbReference type="Gene3D" id="3.10.20.30">
    <property type="match status" value="1"/>
</dbReference>
<dbReference type="GO" id="GO:1990133">
    <property type="term" value="C:molybdopterin adenylyltransferase complex"/>
    <property type="evidence" value="ECO:0007669"/>
    <property type="project" value="TreeGrafter"/>
</dbReference>
<dbReference type="InterPro" id="IPR016155">
    <property type="entry name" value="Mopterin_synth/thiamin_S_b"/>
</dbReference>
<accession>A0A9X2IA06</accession>
<dbReference type="InterPro" id="IPR044672">
    <property type="entry name" value="MOCS2A"/>
</dbReference>
<dbReference type="PANTHER" id="PTHR33359">
    <property type="entry name" value="MOLYBDOPTERIN SYNTHASE SULFUR CARRIER SUBUNIT"/>
    <property type="match status" value="1"/>
</dbReference>
<dbReference type="PANTHER" id="PTHR33359:SF1">
    <property type="entry name" value="MOLYBDOPTERIN SYNTHASE SULFUR CARRIER SUBUNIT"/>
    <property type="match status" value="1"/>
</dbReference>
<name>A0A9X2IA06_9FLAO</name>
<comment type="similarity">
    <text evidence="2">Belongs to the MoaD family.</text>
</comment>
<organism evidence="4 5">
    <name type="scientific">Christiangramia oceanisediminis</name>
    <dbReference type="NCBI Taxonomy" id="2920386"/>
    <lineage>
        <taxon>Bacteria</taxon>
        <taxon>Pseudomonadati</taxon>
        <taxon>Bacteroidota</taxon>
        <taxon>Flavobacteriia</taxon>
        <taxon>Flavobacteriales</taxon>
        <taxon>Flavobacteriaceae</taxon>
        <taxon>Christiangramia</taxon>
    </lineage>
</organism>
<dbReference type="GO" id="GO:0006777">
    <property type="term" value="P:Mo-molybdopterin cofactor biosynthetic process"/>
    <property type="evidence" value="ECO:0007669"/>
    <property type="project" value="InterPro"/>
</dbReference>
<evidence type="ECO:0000256" key="3">
    <source>
        <dbReference type="ARBA" id="ARBA00024247"/>
    </source>
</evidence>
<evidence type="ECO:0000256" key="2">
    <source>
        <dbReference type="ARBA" id="ARBA00024200"/>
    </source>
</evidence>
<dbReference type="InterPro" id="IPR003749">
    <property type="entry name" value="ThiS/MoaD-like"/>
</dbReference>
<keyword evidence="5" id="KW-1185">Reference proteome</keyword>
<protein>
    <recommendedName>
        <fullName evidence="3">Molybdopterin synthase sulfur carrier subunit</fullName>
    </recommendedName>
</protein>
<dbReference type="InterPro" id="IPR012675">
    <property type="entry name" value="Beta-grasp_dom_sf"/>
</dbReference>